<sequence length="332" mass="35847">MRILVTGAAGFIGYHLSQSLLADGHTVYGLDALTSYYDPALKRTRLDLLQRQNGFDFGQIDLTDAAALGVFVAEAEAEVVFHLAAQPGVRYSIENPQSYIQSNVVGTANLLEALRQHLPKHLIFASTSSVYGGNTTMPYAETDRADSPLSLYAATKKSGEALVHSYSHLWSIPSTCVRFFTVYGPYGRPDMAILKFAHALAAGEPIDVYGHGRMQRDFTYVSDLVAAMVAIMEKAPVMGRPVAGDSLSAVAPFRLLNLGGGRPVALMEFIASIERAMGANARLNVLPMQPGDVVATQADTALLKALIGELPTTPLDVGIGRFVAWFREYYGT</sequence>
<evidence type="ECO:0000256" key="1">
    <source>
        <dbReference type="ARBA" id="ARBA00023027"/>
    </source>
</evidence>
<dbReference type="SUPFAM" id="SSF51735">
    <property type="entry name" value="NAD(P)-binding Rossmann-fold domains"/>
    <property type="match status" value="1"/>
</dbReference>
<protein>
    <submittedName>
        <fullName evidence="3">NAD-dependent epimerase/dehydratase family protein</fullName>
    </submittedName>
</protein>
<dbReference type="InterPro" id="IPR036291">
    <property type="entry name" value="NAD(P)-bd_dom_sf"/>
</dbReference>
<organism evidence="3 4">
    <name type="scientific">Devosia marina</name>
    <dbReference type="NCBI Taxonomy" id="2683198"/>
    <lineage>
        <taxon>Bacteria</taxon>
        <taxon>Pseudomonadati</taxon>
        <taxon>Pseudomonadota</taxon>
        <taxon>Alphaproteobacteria</taxon>
        <taxon>Hyphomicrobiales</taxon>
        <taxon>Devosiaceae</taxon>
        <taxon>Devosia</taxon>
    </lineage>
</organism>
<gene>
    <name evidence="3" type="ORF">GO014_05595</name>
</gene>
<name>A0A7X3FRE2_9HYPH</name>
<dbReference type="AlphaFoldDB" id="A0A7X3FRE2"/>
<accession>A0A7X3FRE2</accession>
<evidence type="ECO:0000313" key="3">
    <source>
        <dbReference type="EMBL" id="MVS98490.1"/>
    </source>
</evidence>
<evidence type="ECO:0000313" key="4">
    <source>
        <dbReference type="Proteomes" id="UP000438106"/>
    </source>
</evidence>
<reference evidence="3 4" key="1">
    <citation type="submission" date="2019-12" db="EMBL/GenBank/DDBJ databases">
        <title>Devosia maris sp. nov., isolated from the deep seawater.</title>
        <authorList>
            <person name="Liu Y."/>
        </authorList>
    </citation>
    <scope>NUCLEOTIDE SEQUENCE [LARGE SCALE GENOMIC DNA]</scope>
    <source>
        <strain evidence="3 4">L53-10-65</strain>
    </source>
</reference>
<proteinExistence type="predicted"/>
<dbReference type="PANTHER" id="PTHR43574">
    <property type="entry name" value="EPIMERASE-RELATED"/>
    <property type="match status" value="1"/>
</dbReference>
<evidence type="ECO:0000259" key="2">
    <source>
        <dbReference type="Pfam" id="PF01370"/>
    </source>
</evidence>
<feature type="domain" description="NAD-dependent epimerase/dehydratase" evidence="2">
    <location>
        <begin position="3"/>
        <end position="234"/>
    </location>
</feature>
<dbReference type="Pfam" id="PF01370">
    <property type="entry name" value="Epimerase"/>
    <property type="match status" value="1"/>
</dbReference>
<dbReference type="EMBL" id="WQRF01000001">
    <property type="protein sequence ID" value="MVS98490.1"/>
    <property type="molecule type" value="Genomic_DNA"/>
</dbReference>
<comment type="caution">
    <text evidence="3">The sequence shown here is derived from an EMBL/GenBank/DDBJ whole genome shotgun (WGS) entry which is preliminary data.</text>
</comment>
<dbReference type="Gene3D" id="3.40.50.720">
    <property type="entry name" value="NAD(P)-binding Rossmann-like Domain"/>
    <property type="match status" value="1"/>
</dbReference>
<keyword evidence="1" id="KW-0520">NAD</keyword>
<dbReference type="Proteomes" id="UP000438106">
    <property type="component" value="Unassembled WGS sequence"/>
</dbReference>
<dbReference type="InterPro" id="IPR001509">
    <property type="entry name" value="Epimerase_deHydtase"/>
</dbReference>
<dbReference type="PRINTS" id="PR01713">
    <property type="entry name" value="NUCEPIMERASE"/>
</dbReference>
<keyword evidence="4" id="KW-1185">Reference proteome</keyword>